<dbReference type="Proteomes" id="UP000262607">
    <property type="component" value="Chromosome"/>
</dbReference>
<organism evidence="1 2">
    <name type="scientific">Blattabacterium punctulatus CPU2</name>
    <dbReference type="NCBI Taxonomy" id="1457032"/>
    <lineage>
        <taxon>Bacteria</taxon>
        <taxon>Pseudomonadati</taxon>
        <taxon>Bacteroidota</taxon>
        <taxon>Flavobacteriia</taxon>
        <taxon>Flavobacteriales</taxon>
        <taxon>Blattabacteriaceae</taxon>
        <taxon>Blattabacterium</taxon>
    </lineage>
</organism>
<dbReference type="GeneID" id="66556975"/>
<name>A0AAD1CLV8_9FLAO</name>
<protein>
    <recommendedName>
        <fullName evidence="3">GHMP kinase</fullName>
    </recommendedName>
</protein>
<dbReference type="Gene3D" id="3.30.230.10">
    <property type="match status" value="1"/>
</dbReference>
<gene>
    <name evidence="1" type="ORF">CPU2_095</name>
</gene>
<dbReference type="RefSeq" id="WP_110548864.1">
    <property type="nucleotide sequence ID" value="NZ_AP014610.1"/>
</dbReference>
<sequence length="316" mass="36779">MIFISIMRQYEHFFYSHGKLLLTGEYFILYGAYGLALPTVKGQSFTIYYDKNCSGYSGLHWKSFDNIDKPWFEVFFKLPSLDICYDTEKKIAFRLRNILLESRKIKKNFLKNSFGIFYVKTKLEFPINWGLGSSSTLINNIAKWASIDPYMLLEKNFPGSGYDIACVSNSKPIIFKLKNKKPHVIPINFNPPFKKKLFFLYLNKKKNTCEGIRFFRSKKNISSKSIDSISSITKKIIVCKTLKEFEILLLKHERIISGILDIPTVKEHYFPDYLGIVKSLGTWGGDFVLISFRKGMKKYFSKKGFNTILSFDEMIL</sequence>
<evidence type="ECO:0000313" key="2">
    <source>
        <dbReference type="Proteomes" id="UP000262607"/>
    </source>
</evidence>
<evidence type="ECO:0008006" key="3">
    <source>
        <dbReference type="Google" id="ProtNLM"/>
    </source>
</evidence>
<dbReference type="AlphaFoldDB" id="A0AAD1CLV8"/>
<dbReference type="InterPro" id="IPR047765">
    <property type="entry name" value="GHMP_GYDIA-like"/>
</dbReference>
<dbReference type="InterPro" id="IPR020568">
    <property type="entry name" value="Ribosomal_Su5_D2-typ_SF"/>
</dbReference>
<dbReference type="SUPFAM" id="SSF54211">
    <property type="entry name" value="Ribosomal protein S5 domain 2-like"/>
    <property type="match status" value="1"/>
</dbReference>
<proteinExistence type="predicted"/>
<dbReference type="InterPro" id="IPR014721">
    <property type="entry name" value="Ribsml_uS5_D2-typ_fold_subgr"/>
</dbReference>
<dbReference type="EMBL" id="AP014610">
    <property type="protein sequence ID" value="BBA17611.1"/>
    <property type="molecule type" value="Genomic_DNA"/>
</dbReference>
<evidence type="ECO:0000313" key="1">
    <source>
        <dbReference type="EMBL" id="BBA17611.1"/>
    </source>
</evidence>
<reference evidence="1 2" key="1">
    <citation type="submission" date="2014-06" db="EMBL/GenBank/DDBJ databases">
        <title>Genome sequence of the intracellular symbiont Blattabacterium cuenoti, strain CPU2 from the wood feeding cockroach Cryptocercus punctulatus.</title>
        <authorList>
            <person name="Kinjo Y."/>
            <person name="Ohkuma M."/>
            <person name="Tokuda G."/>
        </authorList>
    </citation>
    <scope>NUCLEOTIDE SEQUENCE [LARGE SCALE GENOMIC DNA]</scope>
    <source>
        <strain evidence="1 2">CPU2</strain>
    </source>
</reference>
<dbReference type="NCBIfam" id="NF040656">
    <property type="entry name" value="GHMP_GYDIA"/>
    <property type="match status" value="1"/>
</dbReference>
<accession>A0AAD1CLV8</accession>